<dbReference type="GO" id="GO:0000976">
    <property type="term" value="F:transcription cis-regulatory region binding"/>
    <property type="evidence" value="ECO:0007669"/>
    <property type="project" value="TreeGrafter"/>
</dbReference>
<reference evidence="5" key="1">
    <citation type="submission" date="2018-09" db="EMBL/GenBank/DDBJ databases">
        <authorList>
            <person name="Zhu H."/>
        </authorList>
    </citation>
    <scope>NUCLEOTIDE SEQUENCE [LARGE SCALE GENOMIC DNA]</scope>
    <source>
        <strain evidence="5">K1R23-30</strain>
    </source>
</reference>
<sequence>MKRFPDAFCHEVRRRRARTSNGELLLAALRVFSKHGYVATRMDDIAAMAGISKGALYLHFLNKEELFKAVVRENAGFNPAEIETLVERSEVDCQQLLRIVLHEISERLCRTPLSDIARLVVAEAGNFPELLRFYYEEVVVPIEAIVTRVLLRGVDRGEFRIHDVAHGASIIVAPMMLSAMSHSSEMSIGKECGLHEDLLADLLFSGLVQTNPPSS</sequence>
<dbReference type="InterPro" id="IPR039536">
    <property type="entry name" value="TetR_C_Proteobacteria"/>
</dbReference>
<gene>
    <name evidence="4" type="ORF">D3871_09020</name>
</gene>
<evidence type="ECO:0000313" key="5">
    <source>
        <dbReference type="Proteomes" id="UP000265955"/>
    </source>
</evidence>
<feature type="domain" description="HTH tetR-type" evidence="3">
    <location>
        <begin position="18"/>
        <end position="78"/>
    </location>
</feature>
<organism evidence="4 5">
    <name type="scientific">Noviherbaspirillum saxi</name>
    <dbReference type="NCBI Taxonomy" id="2320863"/>
    <lineage>
        <taxon>Bacteria</taxon>
        <taxon>Pseudomonadati</taxon>
        <taxon>Pseudomonadota</taxon>
        <taxon>Betaproteobacteria</taxon>
        <taxon>Burkholderiales</taxon>
        <taxon>Oxalobacteraceae</taxon>
        <taxon>Noviherbaspirillum</taxon>
    </lineage>
</organism>
<dbReference type="AlphaFoldDB" id="A0A3A3FTP6"/>
<evidence type="ECO:0000256" key="1">
    <source>
        <dbReference type="ARBA" id="ARBA00023125"/>
    </source>
</evidence>
<accession>A0A3A3FTP6</accession>
<keyword evidence="5" id="KW-1185">Reference proteome</keyword>
<dbReference type="Pfam" id="PF00440">
    <property type="entry name" value="TetR_N"/>
    <property type="match status" value="1"/>
</dbReference>
<keyword evidence="1 2" id="KW-0238">DNA-binding</keyword>
<dbReference type="InterPro" id="IPR036271">
    <property type="entry name" value="Tet_transcr_reg_TetR-rel_C_sf"/>
</dbReference>
<dbReference type="PRINTS" id="PR00455">
    <property type="entry name" value="HTHTETR"/>
</dbReference>
<dbReference type="InterPro" id="IPR009057">
    <property type="entry name" value="Homeodomain-like_sf"/>
</dbReference>
<protein>
    <submittedName>
        <fullName evidence="4">TetR/AcrR family transcriptional regulator</fullName>
    </submittedName>
</protein>
<name>A0A3A3FTP6_9BURK</name>
<dbReference type="Proteomes" id="UP000265955">
    <property type="component" value="Unassembled WGS sequence"/>
</dbReference>
<dbReference type="InterPro" id="IPR001647">
    <property type="entry name" value="HTH_TetR"/>
</dbReference>
<comment type="caution">
    <text evidence="4">The sequence shown here is derived from an EMBL/GenBank/DDBJ whole genome shotgun (WGS) entry which is preliminary data.</text>
</comment>
<proteinExistence type="predicted"/>
<dbReference type="PANTHER" id="PTHR30055">
    <property type="entry name" value="HTH-TYPE TRANSCRIPTIONAL REGULATOR RUTR"/>
    <property type="match status" value="1"/>
</dbReference>
<dbReference type="GO" id="GO:0003700">
    <property type="term" value="F:DNA-binding transcription factor activity"/>
    <property type="evidence" value="ECO:0007669"/>
    <property type="project" value="TreeGrafter"/>
</dbReference>
<evidence type="ECO:0000256" key="2">
    <source>
        <dbReference type="PROSITE-ProRule" id="PRU00335"/>
    </source>
</evidence>
<evidence type="ECO:0000259" key="3">
    <source>
        <dbReference type="PROSITE" id="PS50977"/>
    </source>
</evidence>
<dbReference type="SUPFAM" id="SSF48498">
    <property type="entry name" value="Tetracyclin repressor-like, C-terminal domain"/>
    <property type="match status" value="1"/>
</dbReference>
<dbReference type="Gene3D" id="1.10.357.10">
    <property type="entry name" value="Tetracycline Repressor, domain 2"/>
    <property type="match status" value="1"/>
</dbReference>
<dbReference type="SUPFAM" id="SSF46689">
    <property type="entry name" value="Homeodomain-like"/>
    <property type="match status" value="1"/>
</dbReference>
<dbReference type="InterPro" id="IPR050109">
    <property type="entry name" value="HTH-type_TetR-like_transc_reg"/>
</dbReference>
<evidence type="ECO:0000313" key="4">
    <source>
        <dbReference type="EMBL" id="RJF98634.1"/>
    </source>
</evidence>
<dbReference type="EMBL" id="QYUO01000001">
    <property type="protein sequence ID" value="RJF98634.1"/>
    <property type="molecule type" value="Genomic_DNA"/>
</dbReference>
<dbReference type="Pfam" id="PF14246">
    <property type="entry name" value="TetR_C_7"/>
    <property type="match status" value="1"/>
</dbReference>
<dbReference type="RefSeq" id="WP_119768583.1">
    <property type="nucleotide sequence ID" value="NZ_QYUO01000001.1"/>
</dbReference>
<feature type="DNA-binding region" description="H-T-H motif" evidence="2">
    <location>
        <begin position="41"/>
        <end position="60"/>
    </location>
</feature>
<dbReference type="PROSITE" id="PS50977">
    <property type="entry name" value="HTH_TETR_2"/>
    <property type="match status" value="1"/>
</dbReference>
<dbReference type="PANTHER" id="PTHR30055:SF223">
    <property type="entry name" value="HTH-TYPE TRANSCRIPTIONAL REGULATOR UIDR"/>
    <property type="match status" value="1"/>
</dbReference>